<keyword evidence="9" id="KW-1185">Reference proteome</keyword>
<gene>
    <name evidence="8" type="ORF">SAMN04488522_104360</name>
</gene>
<evidence type="ECO:0000259" key="7">
    <source>
        <dbReference type="Pfam" id="PF14322"/>
    </source>
</evidence>
<feature type="domain" description="RagB/SusD" evidence="6">
    <location>
        <begin position="325"/>
        <end position="399"/>
    </location>
</feature>
<evidence type="ECO:0000256" key="1">
    <source>
        <dbReference type="ARBA" id="ARBA00004442"/>
    </source>
</evidence>
<accession>A0A1M5GT75</accession>
<dbReference type="Pfam" id="PF07980">
    <property type="entry name" value="SusD_RagB"/>
    <property type="match status" value="1"/>
</dbReference>
<feature type="domain" description="SusD-like N-terminal" evidence="7">
    <location>
        <begin position="22"/>
        <end position="223"/>
    </location>
</feature>
<dbReference type="Proteomes" id="UP000184287">
    <property type="component" value="Unassembled WGS sequence"/>
</dbReference>
<sequence length="442" mass="49675">MKKALIIIGVSLTIFFAGCEKDFLDKKPNKALLVPTTLNDFQALLDNNIVFNVNPALNIIAGDEYTVTNNGTGLNILQSNAYYWADDIYQAATVIADWDTPYKQVFYANIILDGLEKLDRNIDPARYDNIKGSALFVRSFAFYNLVQLFAQPYNMETATTIPAIPMPLSSDVNKRPGRGTLEQFYIQLASDLKTSAELLPLIASFKSRPSKWACFSLLARVYLTKQNYRNAFDYAEASLSINNNLIDYNSLDATASNPFPATLPNGNPEVSYNSENLSYAFVRSTVVKFSDDLTSAYEQGDLRKALYFIPSNGRFRGYVGIANDEVFLVRAESACRLGKLDVAGEDLNFLLVRRYKTGTFVPVQGLSQTELLNKILLERKKELVARGIRWTDLRRLNQEPLTAVTLKRKRDQAEIVLLPNSPKYTFLLPNTELGNGIEQNPR</sequence>
<dbReference type="SUPFAM" id="SSF48452">
    <property type="entry name" value="TPR-like"/>
    <property type="match status" value="1"/>
</dbReference>
<dbReference type="GO" id="GO:0009279">
    <property type="term" value="C:cell outer membrane"/>
    <property type="evidence" value="ECO:0007669"/>
    <property type="project" value="UniProtKB-SubCell"/>
</dbReference>
<evidence type="ECO:0000313" key="8">
    <source>
        <dbReference type="EMBL" id="SHG06994.1"/>
    </source>
</evidence>
<keyword evidence="5" id="KW-0998">Cell outer membrane</keyword>
<evidence type="ECO:0000256" key="3">
    <source>
        <dbReference type="ARBA" id="ARBA00022729"/>
    </source>
</evidence>
<dbReference type="RefSeq" id="WP_073233039.1">
    <property type="nucleotide sequence ID" value="NZ_FQUQ01000004.1"/>
</dbReference>
<keyword evidence="4" id="KW-0472">Membrane</keyword>
<evidence type="ECO:0000313" key="9">
    <source>
        <dbReference type="Proteomes" id="UP000184287"/>
    </source>
</evidence>
<comment type="subcellular location">
    <subcellularLocation>
        <location evidence="1">Cell outer membrane</location>
    </subcellularLocation>
</comment>
<dbReference type="InterPro" id="IPR012944">
    <property type="entry name" value="SusD_RagB_dom"/>
</dbReference>
<dbReference type="OrthoDB" id="653598at2"/>
<evidence type="ECO:0000259" key="6">
    <source>
        <dbReference type="Pfam" id="PF07980"/>
    </source>
</evidence>
<dbReference type="Gene3D" id="1.25.40.390">
    <property type="match status" value="1"/>
</dbReference>
<dbReference type="AlphaFoldDB" id="A0A1M5GT75"/>
<proteinExistence type="inferred from homology"/>
<dbReference type="STRING" id="288992.SAMN04488522_104360"/>
<name>A0A1M5GT75_9SPHI</name>
<protein>
    <submittedName>
        <fullName evidence="8">SusD family protein</fullName>
    </submittedName>
</protein>
<dbReference type="InterPro" id="IPR011990">
    <property type="entry name" value="TPR-like_helical_dom_sf"/>
</dbReference>
<dbReference type="InterPro" id="IPR033985">
    <property type="entry name" value="SusD-like_N"/>
</dbReference>
<evidence type="ECO:0000256" key="5">
    <source>
        <dbReference type="ARBA" id="ARBA00023237"/>
    </source>
</evidence>
<evidence type="ECO:0000256" key="4">
    <source>
        <dbReference type="ARBA" id="ARBA00023136"/>
    </source>
</evidence>
<organism evidence="8 9">
    <name type="scientific">Pedobacter caeni</name>
    <dbReference type="NCBI Taxonomy" id="288992"/>
    <lineage>
        <taxon>Bacteria</taxon>
        <taxon>Pseudomonadati</taxon>
        <taxon>Bacteroidota</taxon>
        <taxon>Sphingobacteriia</taxon>
        <taxon>Sphingobacteriales</taxon>
        <taxon>Sphingobacteriaceae</taxon>
        <taxon>Pedobacter</taxon>
    </lineage>
</organism>
<comment type="similarity">
    <text evidence="2">Belongs to the SusD family.</text>
</comment>
<evidence type="ECO:0000256" key="2">
    <source>
        <dbReference type="ARBA" id="ARBA00006275"/>
    </source>
</evidence>
<dbReference type="EMBL" id="FQUQ01000004">
    <property type="protein sequence ID" value="SHG06994.1"/>
    <property type="molecule type" value="Genomic_DNA"/>
</dbReference>
<dbReference type="Pfam" id="PF14322">
    <property type="entry name" value="SusD-like_3"/>
    <property type="match status" value="1"/>
</dbReference>
<dbReference type="PROSITE" id="PS51257">
    <property type="entry name" value="PROKAR_LIPOPROTEIN"/>
    <property type="match status" value="1"/>
</dbReference>
<reference evidence="9" key="1">
    <citation type="submission" date="2016-11" db="EMBL/GenBank/DDBJ databases">
        <authorList>
            <person name="Varghese N."/>
            <person name="Submissions S."/>
        </authorList>
    </citation>
    <scope>NUCLEOTIDE SEQUENCE [LARGE SCALE GENOMIC DNA]</scope>
    <source>
        <strain evidence="9">DSM 16990</strain>
    </source>
</reference>
<keyword evidence="3" id="KW-0732">Signal</keyword>